<dbReference type="AlphaFoldDB" id="A0AAE3KAP9"/>
<protein>
    <submittedName>
        <fullName evidence="2">Uncharacterized protein</fullName>
    </submittedName>
</protein>
<dbReference type="RefSeq" id="WP_174653877.1">
    <property type="nucleotide sequence ID" value="NZ_JAKRVX010000003.1"/>
</dbReference>
<evidence type="ECO:0000313" key="3">
    <source>
        <dbReference type="Proteomes" id="UP001203207"/>
    </source>
</evidence>
<sequence>MNTGSKIGVTAVIATTLVAAVVIGGIGIGGQYLADDPTVSGQSVVNTDLGATDAEPTEATVQIEEVDGAVTQLYPKETIELDESEQLKLTTALKTVGVDVNADIKQLDTAYPNSIWTTVTVTVDGKEVDPEAYRPTGDEMVVVTVESTPNAQYH</sequence>
<keyword evidence="1" id="KW-0472">Membrane</keyword>
<proteinExistence type="predicted"/>
<dbReference type="Proteomes" id="UP001203207">
    <property type="component" value="Unassembled WGS sequence"/>
</dbReference>
<keyword evidence="1" id="KW-0812">Transmembrane</keyword>
<accession>A0AAE3KAP9</accession>
<gene>
    <name evidence="2" type="ORF">AArcSt2_08465</name>
</gene>
<organism evidence="2 3">
    <name type="scientific">Natronocalculus amylovorans</name>
    <dbReference type="NCBI Taxonomy" id="2917812"/>
    <lineage>
        <taxon>Archaea</taxon>
        <taxon>Methanobacteriati</taxon>
        <taxon>Methanobacteriota</taxon>
        <taxon>Stenosarchaea group</taxon>
        <taxon>Halobacteria</taxon>
        <taxon>Halobacteriales</taxon>
        <taxon>Haloferacaceae</taxon>
        <taxon>Natronocalculus</taxon>
    </lineage>
</organism>
<reference evidence="2" key="1">
    <citation type="journal article" date="2022" name="Syst. Appl. Microbiol.">
        <title>Natronocalculus amylovorans gen. nov., sp. nov., and Natranaeroarchaeum aerophilus sp. nov., dominant culturable amylolytic natronoarchaea from hypersaline soda lakes in southwestern Siberia.</title>
        <authorList>
            <person name="Sorokin D.Y."/>
            <person name="Elcheninov A.G."/>
            <person name="Khizhniak T.V."/>
            <person name="Koenen M."/>
            <person name="Bale N.J."/>
            <person name="Damste J.S.S."/>
            <person name="Kublanov I.V."/>
        </authorList>
    </citation>
    <scope>NUCLEOTIDE SEQUENCE</scope>
    <source>
        <strain evidence="2">AArc-St2</strain>
    </source>
</reference>
<feature type="transmembrane region" description="Helical" evidence="1">
    <location>
        <begin position="7"/>
        <end position="33"/>
    </location>
</feature>
<reference evidence="2" key="2">
    <citation type="submission" date="2022-02" db="EMBL/GenBank/DDBJ databases">
        <authorList>
            <person name="Elcheninov A.G."/>
            <person name="Sorokin D.Y."/>
            <person name="Kublanov I.V."/>
        </authorList>
    </citation>
    <scope>NUCLEOTIDE SEQUENCE</scope>
    <source>
        <strain evidence="2">AArc-St2</strain>
    </source>
</reference>
<comment type="caution">
    <text evidence="2">The sequence shown here is derived from an EMBL/GenBank/DDBJ whole genome shotgun (WGS) entry which is preliminary data.</text>
</comment>
<evidence type="ECO:0000256" key="1">
    <source>
        <dbReference type="SAM" id="Phobius"/>
    </source>
</evidence>
<dbReference type="EMBL" id="JAKRVX010000003">
    <property type="protein sequence ID" value="MCL9816974.1"/>
    <property type="molecule type" value="Genomic_DNA"/>
</dbReference>
<evidence type="ECO:0000313" key="2">
    <source>
        <dbReference type="EMBL" id="MCL9816974.1"/>
    </source>
</evidence>
<name>A0AAE3KAP9_9EURY</name>
<keyword evidence="1" id="KW-1133">Transmembrane helix</keyword>
<keyword evidence="3" id="KW-1185">Reference proteome</keyword>